<evidence type="ECO:0000313" key="2">
    <source>
        <dbReference type="EMBL" id="KAF1975274.1"/>
    </source>
</evidence>
<sequence>MCGRAYNKSSVVKSMERSIGKMKSEQEQMFEMFFTKRWWEGKTTLFISHIGTSIGTPSPHQGQPGSKLARNRPGLVQTGIERHSSSTVLTI</sequence>
<reference evidence="2" key="1">
    <citation type="journal article" date="2020" name="Stud. Mycol.">
        <title>101 Dothideomycetes genomes: a test case for predicting lifestyles and emergence of pathogens.</title>
        <authorList>
            <person name="Haridas S."/>
            <person name="Albert R."/>
            <person name="Binder M."/>
            <person name="Bloem J."/>
            <person name="Labutti K."/>
            <person name="Salamov A."/>
            <person name="Andreopoulos B."/>
            <person name="Baker S."/>
            <person name="Barry K."/>
            <person name="Bills G."/>
            <person name="Bluhm B."/>
            <person name="Cannon C."/>
            <person name="Castanera R."/>
            <person name="Culley D."/>
            <person name="Daum C."/>
            <person name="Ezra D."/>
            <person name="Gonzalez J."/>
            <person name="Henrissat B."/>
            <person name="Kuo A."/>
            <person name="Liang C."/>
            <person name="Lipzen A."/>
            <person name="Lutzoni F."/>
            <person name="Magnuson J."/>
            <person name="Mondo S."/>
            <person name="Nolan M."/>
            <person name="Ohm R."/>
            <person name="Pangilinan J."/>
            <person name="Park H.-J."/>
            <person name="Ramirez L."/>
            <person name="Alfaro M."/>
            <person name="Sun H."/>
            <person name="Tritt A."/>
            <person name="Yoshinaga Y."/>
            <person name="Zwiers L.-H."/>
            <person name="Turgeon B."/>
            <person name="Goodwin S."/>
            <person name="Spatafora J."/>
            <person name="Crous P."/>
            <person name="Grigoriev I."/>
        </authorList>
    </citation>
    <scope>NUCLEOTIDE SEQUENCE</scope>
    <source>
        <strain evidence="2">CBS 107.79</strain>
    </source>
</reference>
<evidence type="ECO:0000313" key="3">
    <source>
        <dbReference type="Proteomes" id="UP000800036"/>
    </source>
</evidence>
<name>A0A6A5VDN9_9PLEO</name>
<dbReference type="OrthoDB" id="197676at2759"/>
<protein>
    <submittedName>
        <fullName evidence="2">Uncharacterized protein</fullName>
    </submittedName>
</protein>
<accession>A0A6A5VDN9</accession>
<proteinExistence type="predicted"/>
<feature type="region of interest" description="Disordered" evidence="1">
    <location>
        <begin position="52"/>
        <end position="91"/>
    </location>
</feature>
<feature type="compositionally biased region" description="Polar residues" evidence="1">
    <location>
        <begin position="52"/>
        <end position="64"/>
    </location>
</feature>
<evidence type="ECO:0000256" key="1">
    <source>
        <dbReference type="SAM" id="MobiDB-lite"/>
    </source>
</evidence>
<dbReference type="AlphaFoldDB" id="A0A6A5VDN9"/>
<organism evidence="2 3">
    <name type="scientific">Bimuria novae-zelandiae CBS 107.79</name>
    <dbReference type="NCBI Taxonomy" id="1447943"/>
    <lineage>
        <taxon>Eukaryota</taxon>
        <taxon>Fungi</taxon>
        <taxon>Dikarya</taxon>
        <taxon>Ascomycota</taxon>
        <taxon>Pezizomycotina</taxon>
        <taxon>Dothideomycetes</taxon>
        <taxon>Pleosporomycetidae</taxon>
        <taxon>Pleosporales</taxon>
        <taxon>Massarineae</taxon>
        <taxon>Didymosphaeriaceae</taxon>
        <taxon>Bimuria</taxon>
    </lineage>
</organism>
<dbReference type="Proteomes" id="UP000800036">
    <property type="component" value="Unassembled WGS sequence"/>
</dbReference>
<keyword evidence="3" id="KW-1185">Reference proteome</keyword>
<gene>
    <name evidence="2" type="ORF">BU23DRAFT_81087</name>
</gene>
<dbReference type="EMBL" id="ML976671">
    <property type="protein sequence ID" value="KAF1975274.1"/>
    <property type="molecule type" value="Genomic_DNA"/>
</dbReference>